<dbReference type="EMBL" id="LAZR01069990">
    <property type="protein sequence ID" value="KKK46614.1"/>
    <property type="molecule type" value="Genomic_DNA"/>
</dbReference>
<protein>
    <recommendedName>
        <fullName evidence="7">Peptidase M28 domain-containing protein</fullName>
    </recommendedName>
</protein>
<dbReference type="GO" id="GO:0006508">
    <property type="term" value="P:proteolysis"/>
    <property type="evidence" value="ECO:0007669"/>
    <property type="project" value="UniProtKB-KW"/>
</dbReference>
<evidence type="ECO:0000313" key="8">
    <source>
        <dbReference type="EMBL" id="KKK46614.1"/>
    </source>
</evidence>
<dbReference type="AlphaFoldDB" id="A0A0F8XX99"/>
<dbReference type="Pfam" id="PF04389">
    <property type="entry name" value="Peptidase_M28"/>
    <property type="match status" value="1"/>
</dbReference>
<sequence length="264" mass="29769">MSFSQKYRFYKSPNVCGILPGTETEGEAILYMSHYDHFGIGKAINGDSIYNGAQDNASGTAALITLAYAYSSNPPKRSILFLATTGEESSMLGSEYYATHPIIPLENTIIGFNMDMMSFYGRQSGFILDPIEFTDAIDQIKKLGEELSSQLLPDFKGSGAFRTDAFPLYSRGVIVPSVHLDGEYLTLTKDDIEKTKQQIGDFYHLPNDEVYSTFRYDGVIQQMEIIYHIGRFYAEGDEKPKLLPKNPYNAPMRFYKLKHDKGIF</sequence>
<dbReference type="Gene3D" id="3.40.630.10">
    <property type="entry name" value="Zn peptidases"/>
    <property type="match status" value="1"/>
</dbReference>
<name>A0A0F8XX99_9ZZZZ</name>
<evidence type="ECO:0000256" key="3">
    <source>
        <dbReference type="ARBA" id="ARBA00022723"/>
    </source>
</evidence>
<dbReference type="GO" id="GO:0008235">
    <property type="term" value="F:metalloexopeptidase activity"/>
    <property type="evidence" value="ECO:0007669"/>
    <property type="project" value="InterPro"/>
</dbReference>
<keyword evidence="5" id="KW-0378">Hydrolase</keyword>
<dbReference type="GO" id="GO:0004177">
    <property type="term" value="F:aminopeptidase activity"/>
    <property type="evidence" value="ECO:0007669"/>
    <property type="project" value="UniProtKB-KW"/>
</dbReference>
<comment type="caution">
    <text evidence="8">The sequence shown here is derived from an EMBL/GenBank/DDBJ whole genome shotgun (WGS) entry which is preliminary data.</text>
</comment>
<keyword evidence="3" id="KW-0479">Metal-binding</keyword>
<dbReference type="GO" id="GO:0046872">
    <property type="term" value="F:metal ion binding"/>
    <property type="evidence" value="ECO:0007669"/>
    <property type="project" value="UniProtKB-KW"/>
</dbReference>
<evidence type="ECO:0000256" key="6">
    <source>
        <dbReference type="ARBA" id="ARBA00022833"/>
    </source>
</evidence>
<feature type="domain" description="Peptidase M28" evidence="7">
    <location>
        <begin position="14"/>
        <end position="210"/>
    </location>
</feature>
<keyword evidence="2" id="KW-0645">Protease</keyword>
<organism evidence="8">
    <name type="scientific">marine sediment metagenome</name>
    <dbReference type="NCBI Taxonomy" id="412755"/>
    <lineage>
        <taxon>unclassified sequences</taxon>
        <taxon>metagenomes</taxon>
        <taxon>ecological metagenomes</taxon>
    </lineage>
</organism>
<dbReference type="SUPFAM" id="SSF53187">
    <property type="entry name" value="Zn-dependent exopeptidases"/>
    <property type="match status" value="1"/>
</dbReference>
<dbReference type="InterPro" id="IPR045175">
    <property type="entry name" value="M28_fam"/>
</dbReference>
<keyword evidence="6" id="KW-0862">Zinc</keyword>
<reference evidence="8" key="1">
    <citation type="journal article" date="2015" name="Nature">
        <title>Complex archaea that bridge the gap between prokaryotes and eukaryotes.</title>
        <authorList>
            <person name="Spang A."/>
            <person name="Saw J.H."/>
            <person name="Jorgensen S.L."/>
            <person name="Zaremba-Niedzwiedzka K."/>
            <person name="Martijn J."/>
            <person name="Lind A.E."/>
            <person name="van Eijk R."/>
            <person name="Schleper C."/>
            <person name="Guy L."/>
            <person name="Ettema T.J."/>
        </authorList>
    </citation>
    <scope>NUCLEOTIDE SEQUENCE</scope>
</reference>
<dbReference type="PANTHER" id="PTHR12147:SF56">
    <property type="entry name" value="AMINOPEPTIDASE YDR415C-RELATED"/>
    <property type="match status" value="1"/>
</dbReference>
<proteinExistence type="predicted"/>
<evidence type="ECO:0000256" key="2">
    <source>
        <dbReference type="ARBA" id="ARBA00022670"/>
    </source>
</evidence>
<evidence type="ECO:0000256" key="4">
    <source>
        <dbReference type="ARBA" id="ARBA00022729"/>
    </source>
</evidence>
<dbReference type="InterPro" id="IPR007484">
    <property type="entry name" value="Peptidase_M28"/>
</dbReference>
<keyword evidence="4" id="KW-0732">Signal</keyword>
<evidence type="ECO:0000259" key="7">
    <source>
        <dbReference type="Pfam" id="PF04389"/>
    </source>
</evidence>
<keyword evidence="1" id="KW-0031">Aminopeptidase</keyword>
<evidence type="ECO:0000256" key="5">
    <source>
        <dbReference type="ARBA" id="ARBA00022801"/>
    </source>
</evidence>
<dbReference type="PANTHER" id="PTHR12147">
    <property type="entry name" value="METALLOPEPTIDASE M28 FAMILY MEMBER"/>
    <property type="match status" value="1"/>
</dbReference>
<gene>
    <name evidence="8" type="ORF">LCGC14_3163500</name>
</gene>
<accession>A0A0F8XX99</accession>
<evidence type="ECO:0000256" key="1">
    <source>
        <dbReference type="ARBA" id="ARBA00022438"/>
    </source>
</evidence>